<dbReference type="SUPFAM" id="SSF57610">
    <property type="entry name" value="Thyroglobulin type-1 domain"/>
    <property type="match status" value="1"/>
</dbReference>
<sequence>MRISIYGAGGYIPECDSEGWYRPVQCHGSGNLCWCVDRHGVELPYTRTHTKPRCGECVGRVCCIMPYTRTHTKPRCDAVTSGKSPAPEGDDEDDEETVIEGSADVALDI</sequence>
<dbReference type="GO" id="GO:0005615">
    <property type="term" value="C:extracellular space"/>
    <property type="evidence" value="ECO:0007669"/>
    <property type="project" value="TreeGrafter"/>
</dbReference>
<dbReference type="AlphaFoldDB" id="A0A6A0H472"/>
<organism evidence="8">
    <name type="scientific">Hyalella azteca</name>
    <name type="common">Amphipod</name>
    <dbReference type="NCBI Taxonomy" id="294128"/>
    <lineage>
        <taxon>Eukaryota</taxon>
        <taxon>Metazoa</taxon>
        <taxon>Ecdysozoa</taxon>
        <taxon>Arthropoda</taxon>
        <taxon>Crustacea</taxon>
        <taxon>Multicrustacea</taxon>
        <taxon>Malacostraca</taxon>
        <taxon>Eumalacostraca</taxon>
        <taxon>Peracarida</taxon>
        <taxon>Amphipoda</taxon>
        <taxon>Senticaudata</taxon>
        <taxon>Talitrida</taxon>
        <taxon>Talitroidea</taxon>
        <taxon>Hyalellidae</taxon>
        <taxon>Hyalella</taxon>
    </lineage>
</organism>
<dbReference type="InterPro" id="IPR036857">
    <property type="entry name" value="Thyroglobulin_1_sf"/>
</dbReference>
<dbReference type="InterPro" id="IPR000716">
    <property type="entry name" value="Thyroglobulin_1"/>
</dbReference>
<reference evidence="8" key="1">
    <citation type="submission" date="2014-08" db="EMBL/GenBank/DDBJ databases">
        <authorList>
            <person name="Murali S."/>
            <person name="Richards S."/>
            <person name="Bandaranaike D."/>
            <person name="Bellair M."/>
            <person name="Blankenburg K."/>
            <person name="Chao H."/>
            <person name="Dinh H."/>
            <person name="Doddapaneni H."/>
            <person name="Dugan-Rocha S."/>
            <person name="Elkadiri S."/>
            <person name="Gnanaolivu R."/>
            <person name="Hughes D."/>
            <person name="Lee S."/>
            <person name="Li M."/>
            <person name="Ming W."/>
            <person name="Munidasa M."/>
            <person name="Muniz J."/>
            <person name="Nguyen L."/>
            <person name="Osuji N."/>
            <person name="Pu L.-L."/>
            <person name="Puazo M."/>
            <person name="Skinner E."/>
            <person name="Qu C."/>
            <person name="Quiroz J."/>
            <person name="Raj R."/>
            <person name="Weissenberger G."/>
            <person name="Xin Y."/>
            <person name="Zou X."/>
            <person name="Han Y."/>
            <person name="Worley K."/>
            <person name="Muzny D."/>
            <person name="Gibbs R."/>
        </authorList>
    </citation>
    <scope>NUCLEOTIDE SEQUENCE</scope>
    <source>
        <strain evidence="8">HAZT.00-mixed</strain>
        <tissue evidence="8">Whole organism</tissue>
    </source>
</reference>
<dbReference type="SMART" id="SM00211">
    <property type="entry name" value="TY"/>
    <property type="match status" value="1"/>
</dbReference>
<protein>
    <recommendedName>
        <fullName evidence="7">Thyroglobulin type-1 domain-containing protein</fullName>
    </recommendedName>
</protein>
<feature type="compositionally biased region" description="Acidic residues" evidence="6">
    <location>
        <begin position="88"/>
        <end position="98"/>
    </location>
</feature>
<dbReference type="Pfam" id="PF00086">
    <property type="entry name" value="Thyroglobulin_1"/>
    <property type="match status" value="1"/>
</dbReference>
<feature type="domain" description="Thyroglobulin type-1" evidence="7">
    <location>
        <begin position="1"/>
        <end position="54"/>
    </location>
</feature>
<dbReference type="InterPro" id="IPR051950">
    <property type="entry name" value="Dev_reg/Prot_inhib"/>
</dbReference>
<dbReference type="PROSITE" id="PS51162">
    <property type="entry name" value="THYROGLOBULIN_1_2"/>
    <property type="match status" value="1"/>
</dbReference>
<keyword evidence="4 5" id="KW-1015">Disulfide bond</keyword>
<evidence type="ECO:0000313" key="8">
    <source>
        <dbReference type="EMBL" id="KAA0199177.1"/>
    </source>
</evidence>
<dbReference type="PANTHER" id="PTHR12352:SF25">
    <property type="entry name" value="SPARC_OSTEONECTIN, CWCV AND KAZAL LIKE DOMAINS PROTEOGLYCAN 1"/>
    <property type="match status" value="1"/>
</dbReference>
<evidence type="ECO:0000256" key="1">
    <source>
        <dbReference type="ARBA" id="ARBA00004613"/>
    </source>
</evidence>
<evidence type="ECO:0000256" key="3">
    <source>
        <dbReference type="ARBA" id="ARBA00022737"/>
    </source>
</evidence>
<comment type="subcellular location">
    <subcellularLocation>
        <location evidence="1">Secreted</location>
    </subcellularLocation>
</comment>
<evidence type="ECO:0000256" key="4">
    <source>
        <dbReference type="ARBA" id="ARBA00023157"/>
    </source>
</evidence>
<dbReference type="GO" id="GO:0035592">
    <property type="term" value="P:establishment of protein localization to extracellular region"/>
    <property type="evidence" value="ECO:0007669"/>
    <property type="project" value="TreeGrafter"/>
</dbReference>
<comment type="caution">
    <text evidence="5">Lacks conserved residue(s) required for the propagation of feature annotation.</text>
</comment>
<dbReference type="PANTHER" id="PTHR12352">
    <property type="entry name" value="SECRETED MODULAR CALCIUM-BINDING PROTEIN"/>
    <property type="match status" value="1"/>
</dbReference>
<gene>
    <name evidence="8" type="ORF">HAZT_HAZT005018</name>
</gene>
<reference evidence="8" key="3">
    <citation type="submission" date="2019-06" db="EMBL/GenBank/DDBJ databases">
        <authorList>
            <person name="Poynton C."/>
            <person name="Hasenbein S."/>
            <person name="Benoit J.B."/>
            <person name="Sepulveda M.S."/>
            <person name="Poelchau M.F."/>
            <person name="Murali S.C."/>
            <person name="Chen S."/>
            <person name="Glastad K.M."/>
            <person name="Werren J.H."/>
            <person name="Vineis J.H."/>
            <person name="Bowen J.L."/>
            <person name="Friedrich M."/>
            <person name="Jones J."/>
            <person name="Robertson H.M."/>
            <person name="Feyereisen R."/>
            <person name="Mechler-Hickson A."/>
            <person name="Mathers N."/>
            <person name="Lee C.E."/>
            <person name="Colbourne J.K."/>
            <person name="Biales A."/>
            <person name="Johnston J.S."/>
            <person name="Wellborn G.A."/>
            <person name="Rosendale A.J."/>
            <person name="Cridge A.G."/>
            <person name="Munoz-Torres M.C."/>
            <person name="Bain P.A."/>
            <person name="Manny A.R."/>
            <person name="Major K.M."/>
            <person name="Lambert F.N."/>
            <person name="Vulpe C.D."/>
            <person name="Tuck P."/>
            <person name="Blalock B.J."/>
            <person name="Lin Y.-Y."/>
            <person name="Smith M.E."/>
            <person name="Ochoa-Acuna H."/>
            <person name="Chen M.-J.M."/>
            <person name="Childers C.P."/>
            <person name="Qu J."/>
            <person name="Dugan S."/>
            <person name="Lee S.L."/>
            <person name="Chao H."/>
            <person name="Dinh H."/>
            <person name="Han Y."/>
            <person name="Doddapaneni H."/>
            <person name="Worley K.C."/>
            <person name="Muzny D.M."/>
            <person name="Gibbs R.A."/>
            <person name="Richards S."/>
        </authorList>
    </citation>
    <scope>NUCLEOTIDE SEQUENCE</scope>
    <source>
        <strain evidence="8">HAZT.00-mixed</strain>
        <tissue evidence="8">Whole organism</tissue>
    </source>
</reference>
<name>A0A6A0H472_HYAAZ</name>
<reference evidence="8" key="2">
    <citation type="journal article" date="2018" name="Environ. Sci. Technol.">
        <title>The Toxicogenome of Hyalella azteca: A Model for Sediment Ecotoxicology and Evolutionary Toxicology.</title>
        <authorList>
            <person name="Poynton H.C."/>
            <person name="Hasenbein S."/>
            <person name="Benoit J.B."/>
            <person name="Sepulveda M.S."/>
            <person name="Poelchau M.F."/>
            <person name="Hughes D.S.T."/>
            <person name="Murali S.C."/>
            <person name="Chen S."/>
            <person name="Glastad K.M."/>
            <person name="Goodisman M.A.D."/>
            <person name="Werren J.H."/>
            <person name="Vineis J.H."/>
            <person name="Bowen J.L."/>
            <person name="Friedrich M."/>
            <person name="Jones J."/>
            <person name="Robertson H.M."/>
            <person name="Feyereisen R."/>
            <person name="Mechler-Hickson A."/>
            <person name="Mathers N."/>
            <person name="Lee C.E."/>
            <person name="Colbourne J.K."/>
            <person name="Biales A."/>
            <person name="Johnston J.S."/>
            <person name="Wellborn G.A."/>
            <person name="Rosendale A.J."/>
            <person name="Cridge A.G."/>
            <person name="Munoz-Torres M.C."/>
            <person name="Bain P.A."/>
            <person name="Manny A.R."/>
            <person name="Major K.M."/>
            <person name="Lambert F.N."/>
            <person name="Vulpe C.D."/>
            <person name="Tuck P."/>
            <person name="Blalock B.J."/>
            <person name="Lin Y.Y."/>
            <person name="Smith M.E."/>
            <person name="Ochoa-Acuna H."/>
            <person name="Chen M.M."/>
            <person name="Childers C.P."/>
            <person name="Qu J."/>
            <person name="Dugan S."/>
            <person name="Lee S.L."/>
            <person name="Chao H."/>
            <person name="Dinh H."/>
            <person name="Han Y."/>
            <person name="Doddapaneni H."/>
            <person name="Worley K.C."/>
            <person name="Muzny D.M."/>
            <person name="Gibbs R.A."/>
            <person name="Richards S."/>
        </authorList>
    </citation>
    <scope>NUCLEOTIDE SEQUENCE</scope>
    <source>
        <strain evidence="8">HAZT.00-mixed</strain>
        <tissue evidence="8">Whole organism</tissue>
    </source>
</reference>
<dbReference type="Proteomes" id="UP000711488">
    <property type="component" value="Unassembled WGS sequence"/>
</dbReference>
<comment type="caution">
    <text evidence="8">The sequence shown here is derived from an EMBL/GenBank/DDBJ whole genome shotgun (WGS) entry which is preliminary data.</text>
</comment>
<feature type="disulfide bond" evidence="5">
    <location>
        <begin position="26"/>
        <end position="33"/>
    </location>
</feature>
<evidence type="ECO:0000256" key="5">
    <source>
        <dbReference type="PROSITE-ProRule" id="PRU00500"/>
    </source>
</evidence>
<evidence type="ECO:0000256" key="6">
    <source>
        <dbReference type="SAM" id="MobiDB-lite"/>
    </source>
</evidence>
<accession>A0A6A0H472</accession>
<dbReference type="PROSITE" id="PS00484">
    <property type="entry name" value="THYROGLOBULIN_1_1"/>
    <property type="match status" value="1"/>
</dbReference>
<dbReference type="CDD" id="cd00191">
    <property type="entry name" value="TY"/>
    <property type="match status" value="1"/>
</dbReference>
<keyword evidence="3" id="KW-0677">Repeat</keyword>
<proteinExistence type="predicted"/>
<dbReference type="EMBL" id="JQDR03007076">
    <property type="protein sequence ID" value="KAA0199177.1"/>
    <property type="molecule type" value="Genomic_DNA"/>
</dbReference>
<evidence type="ECO:0000256" key="2">
    <source>
        <dbReference type="ARBA" id="ARBA00022525"/>
    </source>
</evidence>
<feature type="region of interest" description="Disordered" evidence="6">
    <location>
        <begin position="75"/>
        <end position="109"/>
    </location>
</feature>
<evidence type="ECO:0000259" key="7">
    <source>
        <dbReference type="PROSITE" id="PS51162"/>
    </source>
</evidence>
<keyword evidence="2" id="KW-0964">Secreted</keyword>
<dbReference type="Gene3D" id="4.10.800.10">
    <property type="entry name" value="Thyroglobulin type-1"/>
    <property type="match status" value="1"/>
</dbReference>